<dbReference type="GO" id="GO:0005251">
    <property type="term" value="F:delayed rectifier potassium channel activity"/>
    <property type="evidence" value="ECO:0007669"/>
    <property type="project" value="TreeGrafter"/>
</dbReference>
<keyword evidence="2" id="KW-0813">Transport</keyword>
<feature type="transmembrane region" description="Helical" evidence="9">
    <location>
        <begin position="300"/>
        <end position="320"/>
    </location>
</feature>
<dbReference type="InterPro" id="IPR013099">
    <property type="entry name" value="K_chnl_dom"/>
</dbReference>
<dbReference type="PANTHER" id="PTHR11537">
    <property type="entry name" value="VOLTAGE-GATED POTASSIUM CHANNEL"/>
    <property type="match status" value="1"/>
</dbReference>
<reference evidence="11" key="1">
    <citation type="submission" date="2021-01" db="UniProtKB">
        <authorList>
            <consortium name="EnsemblMetazoa"/>
        </authorList>
    </citation>
    <scope>IDENTIFICATION</scope>
</reference>
<evidence type="ECO:0000256" key="1">
    <source>
        <dbReference type="ARBA" id="ARBA00004141"/>
    </source>
</evidence>
<evidence type="ECO:0000256" key="5">
    <source>
        <dbReference type="ARBA" id="ARBA00023065"/>
    </source>
</evidence>
<feature type="domain" description="Potassium channel" evidence="10">
    <location>
        <begin position="241"/>
        <end position="325"/>
    </location>
</feature>
<dbReference type="Gene3D" id="1.10.287.70">
    <property type="match status" value="1"/>
</dbReference>
<proteinExistence type="predicted"/>
<keyword evidence="5" id="KW-0406">Ion transport</keyword>
<feature type="transmembrane region" description="Helical" evidence="9">
    <location>
        <begin position="472"/>
        <end position="494"/>
    </location>
</feature>
<dbReference type="EnsemblMetazoa" id="CLYHEMT006694.1">
    <property type="protein sequence ID" value="CLYHEMP006694.1"/>
    <property type="gene ID" value="CLYHEMG006694"/>
</dbReference>
<keyword evidence="3 9" id="KW-0812">Transmembrane</keyword>
<dbReference type="AlphaFoldDB" id="A0A7M5V634"/>
<accession>A0A7M5V634</accession>
<keyword evidence="12" id="KW-1185">Reference proteome</keyword>
<evidence type="ECO:0000256" key="6">
    <source>
        <dbReference type="ARBA" id="ARBA00023136"/>
    </source>
</evidence>
<name>A0A7M5V634_9CNID</name>
<feature type="region of interest" description="Disordered" evidence="8">
    <location>
        <begin position="506"/>
        <end position="546"/>
    </location>
</feature>
<dbReference type="PANTHER" id="PTHR11537:SF252">
    <property type="entry name" value="POTASSIUM VOLTAGE-GATED CHANNEL PROTEIN SHAW"/>
    <property type="match status" value="1"/>
</dbReference>
<dbReference type="GO" id="GO:0015276">
    <property type="term" value="F:ligand-gated monoatomic ion channel activity"/>
    <property type="evidence" value="ECO:0007669"/>
    <property type="project" value="InterPro"/>
</dbReference>
<sequence>RFNILMNLKQTLKIKPTFVFIILTYLYHQSNAQGPGDSGGSTGPGGAGGSGPGGSFGPPGPAEPPAQCSGAIPMTLDECEVLGDLKDAALNASQTTTDPFRDPSIPDCDASIDYKLCSSDTNVSVIWNEPYSNFLAPVLLLTMIQPYCCQCNKDNRPHSKHYDNLTQYFKPLSEDHNGRELVFPVLGPTNGDTNDTLYGYYFTPMYPLEGAIFLTKKAESDDTLSALLDGIFGLFPLLIICLLLAFLAGFVGWLMESRSNTEEFRKPFIHGIFDGFWWSFVSMTTVGYGDKAPKSVIGRIFSIFWILSGITICSMFTAALTDAITSAANPTASDITPGKKVGILKNHLFEASIALQRGAEPKIFPDIRQLLNVFEEEDSPLSGILMDTYTVSFYNDQVEKYNTKEYLWTSSPVSYGVLYSTQSDNTFFGKALRDNGMSMRACLMYASVKSGKTATLSSSSGNNSILDHNSALFQPFLFACLGLIAAIFIFGLIYEKLRMDKTKKIANDDSTESGKEPPAYQQPTQVKVNQAEDDAWSAKKKQGLVF</sequence>
<keyword evidence="7" id="KW-0407">Ion channel</keyword>
<evidence type="ECO:0000259" key="10">
    <source>
        <dbReference type="Pfam" id="PF07885"/>
    </source>
</evidence>
<dbReference type="Pfam" id="PF07885">
    <property type="entry name" value="Ion_trans_2"/>
    <property type="match status" value="1"/>
</dbReference>
<dbReference type="Proteomes" id="UP000594262">
    <property type="component" value="Unplaced"/>
</dbReference>
<evidence type="ECO:0000313" key="11">
    <source>
        <dbReference type="EnsemblMetazoa" id="CLYHEMP006694.1"/>
    </source>
</evidence>
<evidence type="ECO:0000256" key="7">
    <source>
        <dbReference type="ARBA" id="ARBA00023303"/>
    </source>
</evidence>
<evidence type="ECO:0000256" key="9">
    <source>
        <dbReference type="SAM" id="Phobius"/>
    </source>
</evidence>
<evidence type="ECO:0000256" key="4">
    <source>
        <dbReference type="ARBA" id="ARBA00022989"/>
    </source>
</evidence>
<evidence type="ECO:0000256" key="2">
    <source>
        <dbReference type="ARBA" id="ARBA00022448"/>
    </source>
</evidence>
<evidence type="ECO:0000313" key="12">
    <source>
        <dbReference type="Proteomes" id="UP000594262"/>
    </source>
</evidence>
<keyword evidence="4 9" id="KW-1133">Transmembrane helix</keyword>
<dbReference type="SUPFAM" id="SSF81324">
    <property type="entry name" value="Voltage-gated potassium channels"/>
    <property type="match status" value="1"/>
</dbReference>
<feature type="region of interest" description="Disordered" evidence="8">
    <location>
        <begin position="33"/>
        <end position="66"/>
    </location>
</feature>
<dbReference type="InterPro" id="IPR028325">
    <property type="entry name" value="VG_K_chnl"/>
</dbReference>
<feature type="transmembrane region" description="Helical" evidence="9">
    <location>
        <begin position="226"/>
        <end position="255"/>
    </location>
</feature>
<keyword evidence="6 9" id="KW-0472">Membrane</keyword>
<feature type="transmembrane region" description="Helical" evidence="9">
    <location>
        <begin position="267"/>
        <end position="288"/>
    </location>
</feature>
<dbReference type="GO" id="GO:0001508">
    <property type="term" value="P:action potential"/>
    <property type="evidence" value="ECO:0007669"/>
    <property type="project" value="TreeGrafter"/>
</dbReference>
<organism evidence="11 12">
    <name type="scientific">Clytia hemisphaerica</name>
    <dbReference type="NCBI Taxonomy" id="252671"/>
    <lineage>
        <taxon>Eukaryota</taxon>
        <taxon>Metazoa</taxon>
        <taxon>Cnidaria</taxon>
        <taxon>Hydrozoa</taxon>
        <taxon>Hydroidolina</taxon>
        <taxon>Leptothecata</taxon>
        <taxon>Obeliida</taxon>
        <taxon>Clytiidae</taxon>
        <taxon>Clytia</taxon>
    </lineage>
</organism>
<protein>
    <recommendedName>
        <fullName evidence="10">Potassium channel domain-containing protein</fullName>
    </recommendedName>
</protein>
<comment type="subcellular location">
    <subcellularLocation>
        <location evidence="1">Membrane</location>
        <topology evidence="1">Multi-pass membrane protein</topology>
    </subcellularLocation>
</comment>
<dbReference type="OrthoDB" id="5975586at2759"/>
<feature type="compositionally biased region" description="Gly residues" evidence="8">
    <location>
        <begin position="36"/>
        <end position="57"/>
    </location>
</feature>
<evidence type="ECO:0000256" key="8">
    <source>
        <dbReference type="SAM" id="MobiDB-lite"/>
    </source>
</evidence>
<dbReference type="GO" id="GO:0008076">
    <property type="term" value="C:voltage-gated potassium channel complex"/>
    <property type="evidence" value="ECO:0007669"/>
    <property type="project" value="InterPro"/>
</dbReference>
<evidence type="ECO:0000256" key="3">
    <source>
        <dbReference type="ARBA" id="ARBA00022692"/>
    </source>
</evidence>
<feature type="compositionally biased region" description="Basic and acidic residues" evidence="8">
    <location>
        <begin position="506"/>
        <end position="515"/>
    </location>
</feature>